<dbReference type="SUPFAM" id="SSF69349">
    <property type="entry name" value="Phage fibre proteins"/>
    <property type="match status" value="1"/>
</dbReference>
<dbReference type="InterPro" id="IPR030392">
    <property type="entry name" value="S74_ICA"/>
</dbReference>
<dbReference type="Gene3D" id="2.150.10.10">
    <property type="entry name" value="Serralysin-like metalloprotease, C-terminal"/>
    <property type="match status" value="2"/>
</dbReference>
<reference evidence="3" key="1">
    <citation type="submission" date="2019-03" db="EMBL/GenBank/DDBJ databases">
        <title>Lake Tanganyika Metagenome-Assembled Genomes (MAGs).</title>
        <authorList>
            <person name="Tran P."/>
        </authorList>
    </citation>
    <scope>NUCLEOTIDE SEQUENCE</scope>
    <source>
        <strain evidence="3">K_DeepCast_150m_m2_040</strain>
    </source>
</reference>
<evidence type="ECO:0000313" key="3">
    <source>
        <dbReference type="EMBL" id="MBM3330570.1"/>
    </source>
</evidence>
<organism evidence="3 4">
    <name type="scientific">candidate division WOR-3 bacterium</name>
    <dbReference type="NCBI Taxonomy" id="2052148"/>
    <lineage>
        <taxon>Bacteria</taxon>
        <taxon>Bacteria division WOR-3</taxon>
    </lineage>
</organism>
<evidence type="ECO:0000256" key="1">
    <source>
        <dbReference type="SAM" id="SignalP"/>
    </source>
</evidence>
<evidence type="ECO:0000259" key="2">
    <source>
        <dbReference type="Pfam" id="PF13884"/>
    </source>
</evidence>
<dbReference type="EMBL" id="VGIR01000006">
    <property type="protein sequence ID" value="MBM3330570.1"/>
    <property type="molecule type" value="Genomic_DNA"/>
</dbReference>
<sequence length="511" mass="52716">MKFTILLPALFCAFTFAADNAVRDRQSIVHSPSSMVDGADAIAIPQMLSYQGQLTDTLGRPVADSTYSVAFRLYTVPSGGSSFWNETQSVTTKAGLFSVLLGAMTPIGSVPAAGGLYLGMAVGGGPELVPRLRVVSVAYAYKADTAGYALASAGGDNAWVRGTPDSVLFTIRQLGIARGGSGNMLYGAARSTHVNLGVACTTGLSGQDYRYTTVAGGQVNVAGMDWSTVGGGCYNDARGSCAVVGGGGYNVADGGYSVVAGGSDDTASAYWSAVGGGNRNVANGQYSFVGGGNRNLADAIWTVVGGGSFNTADESLATVGGGSYNTASGSNSAVPGGFMNSARGYSSLAAGSYARSNHDGSFVWSDGAVTAAESVYTTGILQFRARARGGAWFFSNSAMTTGAYLAPNSNSWESACDSMTKEDFRPVDRKTLLDKVASLRARDYKMKDQNDGTRHIGPVAQDFHSAFGYGGNETSINLADADGVLLAAVQALFDEAKTDRIRIAQLEAELA</sequence>
<dbReference type="InterPro" id="IPR011049">
    <property type="entry name" value="Serralysin-like_metalloprot_C"/>
</dbReference>
<feature type="domain" description="Peptidase S74" evidence="2">
    <location>
        <begin position="417"/>
        <end position="467"/>
    </location>
</feature>
<dbReference type="AlphaFoldDB" id="A0A938BQG2"/>
<accession>A0A938BQG2</accession>
<feature type="signal peptide" evidence="1">
    <location>
        <begin position="1"/>
        <end position="17"/>
    </location>
</feature>
<name>A0A938BQG2_UNCW3</name>
<keyword evidence="1" id="KW-0732">Signal</keyword>
<feature type="chain" id="PRO_5037496844" description="Peptidase S74 domain-containing protein" evidence="1">
    <location>
        <begin position="18"/>
        <end position="511"/>
    </location>
</feature>
<protein>
    <recommendedName>
        <fullName evidence="2">Peptidase S74 domain-containing protein</fullName>
    </recommendedName>
</protein>
<comment type="caution">
    <text evidence="3">The sequence shown here is derived from an EMBL/GenBank/DDBJ whole genome shotgun (WGS) entry which is preliminary data.</text>
</comment>
<dbReference type="Proteomes" id="UP000779900">
    <property type="component" value="Unassembled WGS sequence"/>
</dbReference>
<proteinExistence type="predicted"/>
<gene>
    <name evidence="3" type="ORF">FJY68_01805</name>
</gene>
<evidence type="ECO:0000313" key="4">
    <source>
        <dbReference type="Proteomes" id="UP000779900"/>
    </source>
</evidence>
<dbReference type="CDD" id="cd12819">
    <property type="entry name" value="LbR_vir_like"/>
    <property type="match status" value="1"/>
</dbReference>
<dbReference type="Pfam" id="PF13884">
    <property type="entry name" value="Peptidase_S74"/>
    <property type="match status" value="1"/>
</dbReference>